<comment type="caution">
    <text evidence="2">The sequence shown here is derived from an EMBL/GenBank/DDBJ whole genome shotgun (WGS) entry which is preliminary data.</text>
</comment>
<protein>
    <submittedName>
        <fullName evidence="2">Tail fiber protein of a prophage</fullName>
    </submittedName>
</protein>
<evidence type="ECO:0000313" key="2">
    <source>
        <dbReference type="EMBL" id="OKP01219.1"/>
    </source>
</evidence>
<reference evidence="2 3" key="1">
    <citation type="submission" date="2016-09" db="EMBL/GenBank/DDBJ databases">
        <title>Xenorhabdus thuongxuanensis sp. nov. and Xenorhabdus eapokensis sp. nov., isolated from Steinernema species.</title>
        <authorList>
            <person name="Kaempfer P."/>
            <person name="Tobias N.J."/>
            <person name="Phan Ke L."/>
            <person name="Bode H.B."/>
            <person name="Glaeser S.P."/>
        </authorList>
    </citation>
    <scope>NUCLEOTIDE SEQUENCE [LARGE SCALE GENOMIC DNA]</scope>
    <source>
        <strain evidence="2 3">DL20</strain>
    </source>
</reference>
<organism evidence="2 3">
    <name type="scientific">Xenorhabdus eapokensis</name>
    <dbReference type="NCBI Taxonomy" id="1873482"/>
    <lineage>
        <taxon>Bacteria</taxon>
        <taxon>Pseudomonadati</taxon>
        <taxon>Pseudomonadota</taxon>
        <taxon>Gammaproteobacteria</taxon>
        <taxon>Enterobacterales</taxon>
        <taxon>Morganellaceae</taxon>
        <taxon>Xenorhabdus</taxon>
    </lineage>
</organism>
<feature type="coiled-coil region" evidence="1">
    <location>
        <begin position="139"/>
        <end position="170"/>
    </location>
</feature>
<keyword evidence="3" id="KW-1185">Reference proteome</keyword>
<dbReference type="PANTHER" id="PTHR34413:SF2">
    <property type="entry name" value="PROPHAGE TAIL FIBER ASSEMBLY PROTEIN HOMOLOG TFAE-RELATED"/>
    <property type="match status" value="1"/>
</dbReference>
<dbReference type="InterPro" id="IPR003458">
    <property type="entry name" value="Phage_T4_Gp38_tail_assem"/>
</dbReference>
<name>A0A1Q5TLZ2_9GAMM</name>
<evidence type="ECO:0000313" key="3">
    <source>
        <dbReference type="Proteomes" id="UP000186268"/>
    </source>
</evidence>
<dbReference type="EMBL" id="MKGQ01000025">
    <property type="protein sequence ID" value="OKP01219.1"/>
    <property type="molecule type" value="Genomic_DNA"/>
</dbReference>
<dbReference type="STRING" id="1873482.Xedl_02953"/>
<dbReference type="Pfam" id="PF02413">
    <property type="entry name" value="Caudo_TAP"/>
    <property type="match status" value="1"/>
</dbReference>
<dbReference type="AlphaFoldDB" id="A0A1Q5TLZ2"/>
<keyword evidence="1" id="KW-0175">Coiled coil</keyword>
<dbReference type="PANTHER" id="PTHR34413">
    <property type="entry name" value="PROPHAGE TAIL FIBER ASSEMBLY PROTEIN HOMOLOG TFAE-RELATED-RELATED"/>
    <property type="match status" value="1"/>
</dbReference>
<dbReference type="RefSeq" id="WP_074024571.1">
    <property type="nucleotide sequence ID" value="NZ_CAWNAG010000131.1"/>
</dbReference>
<gene>
    <name evidence="2" type="ORF">Xedl_02953</name>
</gene>
<proteinExistence type="predicted"/>
<dbReference type="InterPro" id="IPR051220">
    <property type="entry name" value="TFA_Chaperone"/>
</dbReference>
<dbReference type="Proteomes" id="UP000186268">
    <property type="component" value="Unassembled WGS sequence"/>
</dbReference>
<accession>A0A1Q5TLZ2</accession>
<sequence length="205" mass="24017">MKYTTDIKTPKFNENGFATSNSWVMVYRANTETREYICADMERTVIGVSLSAGAYLDAPELPDSFDIAVCRSEDEKSWVHIPDYRGKIAYHIKTRESRKIQSIGELSSELTLLEPKTSFDKWDGKQWVTDFDEQKKYDLQQVESQKQSLLHEAERKIIQLERKVRLEMASKEEVSLLREWEIYSVKLVELDISDIKKNDWPQKPE</sequence>
<evidence type="ECO:0000256" key="1">
    <source>
        <dbReference type="SAM" id="Coils"/>
    </source>
</evidence>